<proteinExistence type="inferred from homology"/>
<dbReference type="InterPro" id="IPR002155">
    <property type="entry name" value="Thiolase"/>
</dbReference>
<evidence type="ECO:0000313" key="16">
    <source>
        <dbReference type="Proteomes" id="UP000006876"/>
    </source>
</evidence>
<evidence type="ECO:0000256" key="10">
    <source>
        <dbReference type="ARBA" id="ARBA00024073"/>
    </source>
</evidence>
<dbReference type="GO" id="GO:0003988">
    <property type="term" value="F:acetyl-CoA C-acyltransferase activity"/>
    <property type="evidence" value="ECO:0007669"/>
    <property type="project" value="UniProtKB-EC"/>
</dbReference>
<dbReference type="CDD" id="cd00751">
    <property type="entry name" value="thiolase"/>
    <property type="match status" value="1"/>
</dbReference>
<accession>E3HVC3</accession>
<feature type="domain" description="Thiolase N-terminal" evidence="13">
    <location>
        <begin position="5"/>
        <end position="261"/>
    </location>
</feature>
<dbReference type="EC" id="2.3.1.16" evidence="10"/>
<dbReference type="Gene3D" id="3.40.47.10">
    <property type="match status" value="1"/>
</dbReference>
<gene>
    <name evidence="15" type="ordered locus">AXYL_05396</name>
</gene>
<dbReference type="Pfam" id="PF02803">
    <property type="entry name" value="Thiolase_C"/>
    <property type="match status" value="1"/>
</dbReference>
<feature type="active site" description="Acyl-thioester intermediate" evidence="11">
    <location>
        <position position="90"/>
    </location>
</feature>
<dbReference type="EMBL" id="CP002287">
    <property type="protein sequence ID" value="ADP18696.1"/>
    <property type="molecule type" value="Genomic_DNA"/>
</dbReference>
<evidence type="ECO:0000313" key="15">
    <source>
        <dbReference type="EMBL" id="ADP18696.1"/>
    </source>
</evidence>
<dbReference type="InterPro" id="IPR020617">
    <property type="entry name" value="Thiolase_C"/>
</dbReference>
<organism evidence="15 16">
    <name type="scientific">Achromobacter xylosoxidans (strain A8)</name>
    <dbReference type="NCBI Taxonomy" id="762376"/>
    <lineage>
        <taxon>Bacteria</taxon>
        <taxon>Pseudomonadati</taxon>
        <taxon>Pseudomonadota</taxon>
        <taxon>Betaproteobacteria</taxon>
        <taxon>Burkholderiales</taxon>
        <taxon>Alcaligenaceae</taxon>
        <taxon>Achromobacter</taxon>
    </lineage>
</organism>
<evidence type="ECO:0000256" key="11">
    <source>
        <dbReference type="PIRSR" id="PIRSR000429-1"/>
    </source>
</evidence>
<dbReference type="InterPro" id="IPR016039">
    <property type="entry name" value="Thiolase-like"/>
</dbReference>
<evidence type="ECO:0000256" key="7">
    <source>
        <dbReference type="ARBA" id="ARBA00023098"/>
    </source>
</evidence>
<dbReference type="InterPro" id="IPR020610">
    <property type="entry name" value="Thiolase_AS"/>
</dbReference>
<reference evidence="15 16" key="1">
    <citation type="journal article" date="2011" name="J. Bacteriol.">
        <title>Complete genome sequence of the haloaromatic acid-degrading bacterium Achromobacter xylosoxidans A8.</title>
        <authorList>
            <person name="Strnad H."/>
            <person name="Ridl J."/>
            <person name="Paces J."/>
            <person name="Kolar M."/>
            <person name="Vlcek C."/>
            <person name="Paces V."/>
        </authorList>
    </citation>
    <scope>NUCLEOTIDE SEQUENCE [LARGE SCALE GENOMIC DNA]</scope>
    <source>
        <strain evidence="15 16">A8</strain>
    </source>
</reference>
<dbReference type="InterPro" id="IPR020615">
    <property type="entry name" value="Thiolase_acyl_enz_int_AS"/>
</dbReference>
<dbReference type="PIRSF" id="PIRSF000429">
    <property type="entry name" value="Ac-CoA_Ac_transf"/>
    <property type="match status" value="1"/>
</dbReference>
<dbReference type="GO" id="GO:0005737">
    <property type="term" value="C:cytoplasm"/>
    <property type="evidence" value="ECO:0007669"/>
    <property type="project" value="UniProtKB-ARBA"/>
</dbReference>
<feature type="active site" description="Proton acceptor" evidence="11">
    <location>
        <position position="349"/>
    </location>
</feature>
<dbReference type="InterPro" id="IPR020613">
    <property type="entry name" value="Thiolase_CS"/>
</dbReference>
<dbReference type="Proteomes" id="UP000006876">
    <property type="component" value="Chromosome"/>
</dbReference>
<keyword evidence="9 12" id="KW-0012">Acyltransferase</keyword>
<evidence type="ECO:0000256" key="5">
    <source>
        <dbReference type="ARBA" id="ARBA00022832"/>
    </source>
</evidence>
<dbReference type="GO" id="GO:0006635">
    <property type="term" value="P:fatty acid beta-oxidation"/>
    <property type="evidence" value="ECO:0007669"/>
    <property type="project" value="TreeGrafter"/>
</dbReference>
<comment type="pathway">
    <text evidence="2">Lipid metabolism.</text>
</comment>
<dbReference type="KEGG" id="axy:AXYL_05396"/>
<evidence type="ECO:0000256" key="4">
    <source>
        <dbReference type="ARBA" id="ARBA00022679"/>
    </source>
</evidence>
<keyword evidence="7" id="KW-0443">Lipid metabolism</keyword>
<evidence type="ECO:0000256" key="12">
    <source>
        <dbReference type="RuleBase" id="RU003557"/>
    </source>
</evidence>
<dbReference type="PANTHER" id="PTHR43853:SF8">
    <property type="entry name" value="3-KETOACYL-COA THIOLASE, PEROXISOMAL"/>
    <property type="match status" value="1"/>
</dbReference>
<dbReference type="FunFam" id="3.40.47.10:FF:000010">
    <property type="entry name" value="Acetyl-CoA acetyltransferase (Thiolase)"/>
    <property type="match status" value="1"/>
</dbReference>
<dbReference type="NCBIfam" id="TIGR01930">
    <property type="entry name" value="AcCoA-C-Actrans"/>
    <property type="match status" value="1"/>
</dbReference>
<dbReference type="eggNOG" id="COG0183">
    <property type="taxonomic scope" value="Bacteria"/>
</dbReference>
<keyword evidence="5" id="KW-0276">Fatty acid metabolism</keyword>
<name>E3HVC3_ACHXA</name>
<dbReference type="Pfam" id="PF00108">
    <property type="entry name" value="Thiolase_N"/>
    <property type="match status" value="1"/>
</dbReference>
<evidence type="ECO:0000256" key="3">
    <source>
        <dbReference type="ARBA" id="ARBA00010982"/>
    </source>
</evidence>
<dbReference type="STRING" id="762376.AXYL_05396"/>
<evidence type="ECO:0000259" key="14">
    <source>
        <dbReference type="Pfam" id="PF02803"/>
    </source>
</evidence>
<dbReference type="PROSITE" id="PS00098">
    <property type="entry name" value="THIOLASE_1"/>
    <property type="match status" value="1"/>
</dbReference>
<evidence type="ECO:0000256" key="2">
    <source>
        <dbReference type="ARBA" id="ARBA00005189"/>
    </source>
</evidence>
<dbReference type="PANTHER" id="PTHR43853">
    <property type="entry name" value="3-KETOACYL-COA THIOLASE, PEROXISOMAL"/>
    <property type="match status" value="1"/>
</dbReference>
<comment type="similarity">
    <text evidence="3 12">Belongs to the thiolase-like superfamily. Thiolase family.</text>
</comment>
<dbReference type="PROSITE" id="PS00737">
    <property type="entry name" value="THIOLASE_2"/>
    <property type="match status" value="1"/>
</dbReference>
<dbReference type="OrthoDB" id="8951704at2"/>
<dbReference type="GO" id="GO:0010124">
    <property type="term" value="P:phenylacetate catabolic process"/>
    <property type="evidence" value="ECO:0007669"/>
    <property type="project" value="TreeGrafter"/>
</dbReference>
<evidence type="ECO:0000256" key="9">
    <source>
        <dbReference type="ARBA" id="ARBA00023315"/>
    </source>
</evidence>
<feature type="domain" description="Thiolase C-terminal" evidence="14">
    <location>
        <begin position="271"/>
        <end position="391"/>
    </location>
</feature>
<sequence>MREAVIVATARTPLTKSKRGEFNITQGPTLASYAIQAAVERAGVDPHSIEDVVLGCGYPEGTTGRNVARQAALRAGLPQSVAGATVNRFCASGLQAVADAAARVVMGQSGPVVAGGVESCSLLRTRDDGVSGIDSWLQDQIPGLYLPMIATADIVAQRYGISREDQDAFALRSQQLTAAAQREGRYADEIISVRATMEITDKATGEIRREDVTVSADNCNRASTTAEGLAGLVPVMGPDRYVTAGNASQLADGASACVLMDARDAERANLEPLGAFRGLAVAGCAPDEMGIGPVYAVPRLLERHGLKVEDIDLWELNEAFASQALYCQRRLGIPLERLNVNGGSIAVGHPFGVTGARLTGHVLLEGRRRGAKYAVVTMCVGGGMGAAGLFEIF</sequence>
<dbReference type="PATRIC" id="fig|762376.5.peg.5397"/>
<dbReference type="PROSITE" id="PS00099">
    <property type="entry name" value="THIOLASE_3"/>
    <property type="match status" value="1"/>
</dbReference>
<dbReference type="RefSeq" id="WP_013395999.1">
    <property type="nucleotide sequence ID" value="NC_014640.1"/>
</dbReference>
<dbReference type="AlphaFoldDB" id="E3HVC3"/>
<dbReference type="InterPro" id="IPR020616">
    <property type="entry name" value="Thiolase_N"/>
</dbReference>
<evidence type="ECO:0000256" key="6">
    <source>
        <dbReference type="ARBA" id="ARBA00022946"/>
    </source>
</evidence>
<keyword evidence="8" id="KW-0576">Peroxisome</keyword>
<keyword evidence="6" id="KW-0809">Transit peptide</keyword>
<keyword evidence="4 12" id="KW-0808">Transferase</keyword>
<comment type="subcellular location">
    <subcellularLocation>
        <location evidence="1">Peroxisome</location>
    </subcellularLocation>
</comment>
<evidence type="ECO:0000256" key="8">
    <source>
        <dbReference type="ARBA" id="ARBA00023140"/>
    </source>
</evidence>
<feature type="active site" description="Proton acceptor" evidence="11">
    <location>
        <position position="379"/>
    </location>
</feature>
<protein>
    <recommendedName>
        <fullName evidence="10">acetyl-CoA C-acyltransferase</fullName>
        <ecNumber evidence="10">2.3.1.16</ecNumber>
    </recommendedName>
</protein>
<dbReference type="InterPro" id="IPR050215">
    <property type="entry name" value="Thiolase-like_sf_Thiolase"/>
</dbReference>
<evidence type="ECO:0000256" key="1">
    <source>
        <dbReference type="ARBA" id="ARBA00004275"/>
    </source>
</evidence>
<evidence type="ECO:0000259" key="13">
    <source>
        <dbReference type="Pfam" id="PF00108"/>
    </source>
</evidence>
<dbReference type="HOGENOM" id="CLU_031026_1_1_4"/>
<dbReference type="SUPFAM" id="SSF53901">
    <property type="entry name" value="Thiolase-like"/>
    <property type="match status" value="2"/>
</dbReference>